<evidence type="ECO:0000313" key="4">
    <source>
        <dbReference type="Proteomes" id="UP001150569"/>
    </source>
</evidence>
<dbReference type="EMBL" id="JANBPT010000267">
    <property type="protein sequence ID" value="KAJ1924538.1"/>
    <property type="molecule type" value="Genomic_DNA"/>
</dbReference>
<dbReference type="AlphaFoldDB" id="A0A9W8ACY1"/>
<feature type="compositionally biased region" description="Polar residues" evidence="2">
    <location>
        <begin position="171"/>
        <end position="181"/>
    </location>
</feature>
<organism evidence="3 4">
    <name type="scientific">Tieghemiomyces parasiticus</name>
    <dbReference type="NCBI Taxonomy" id="78921"/>
    <lineage>
        <taxon>Eukaryota</taxon>
        <taxon>Fungi</taxon>
        <taxon>Fungi incertae sedis</taxon>
        <taxon>Zoopagomycota</taxon>
        <taxon>Kickxellomycotina</taxon>
        <taxon>Dimargaritomycetes</taxon>
        <taxon>Dimargaritales</taxon>
        <taxon>Dimargaritaceae</taxon>
        <taxon>Tieghemiomyces</taxon>
    </lineage>
</organism>
<evidence type="ECO:0000256" key="2">
    <source>
        <dbReference type="SAM" id="MobiDB-lite"/>
    </source>
</evidence>
<dbReference type="OrthoDB" id="5585473at2759"/>
<keyword evidence="4" id="KW-1185">Reference proteome</keyword>
<sequence length="834" mass="89266">MPAAERPPTDGRPAESPAAGTPRESQATTPTTPKPPSVLAFRSHSSRVESTLADSLTHGHTKALAQDSIRGMQPTAFSAATSQWQETELDAMLEWDDAFERLIRTTEEEFSATQNESGLEPPPQQAPPPLPAQPPIPRHRPGLPRPPTPSVSGEPLGYPGSPAAQPPPPSTLTSRQPSASGLISPAPGRTDGPERDELAALREELNALRAENRRAATEKESLLTQKYTHEGEIAIIRRRLVKSEAENTQLQERAARALTDRLAEKDHDKAILLRELDKVKTELNFKKQELAAAQMSGGIGGNAARPLASPGDHTARRVRSLTPRGIPAAVATHLHPPPSSPVPPVVGSPNGFLDVSAFYGPTPSATHPSTPERGHVMTVSVGVSTDPPPQPQTPPQVAGPDLTSAAKASPLTFTKAPQSATTALTSPASPTRPVVDVEVPSDGTHSSVQPLQTAALLHELHTMYNRFSIHCNVAATNTLFAEVTYEVSCYRGRPCTADSATRFATYISSALTTTLNQSVPDPAKDLSCSLLLLSSTTLSLLDDALLRAMTAPPALVSLPIEAVATHTLRPAADARIKDPLRMALLEQFAQWVAILALKTIDPPACLVRPAFIAQVLSIHLPNSVLTRHLAVLQCLILDEGRRTALTTNTVELDRLLTTLACLLVPAVSLAVQSEVVRTLLVLLRCNPTLAITAVLNHNTLVTALVQVLRTTYDYTVGLAVPCARREHFVVDLVNFLHALLTECPQACAPLMRSPSLLVPASVTPTPAASEASRETTPLFYRYVDVVSRLAFGHDESTLLQGLVEKARDLLALVVTPQEEEEIMSLVVATDSVPV</sequence>
<keyword evidence="1" id="KW-0175">Coiled coil</keyword>
<dbReference type="GO" id="GO:0030041">
    <property type="term" value="P:actin filament polymerization"/>
    <property type="evidence" value="ECO:0007669"/>
    <property type="project" value="TreeGrafter"/>
</dbReference>
<reference evidence="3" key="1">
    <citation type="submission" date="2022-07" db="EMBL/GenBank/DDBJ databases">
        <title>Phylogenomic reconstructions and comparative analyses of Kickxellomycotina fungi.</title>
        <authorList>
            <person name="Reynolds N.K."/>
            <person name="Stajich J.E."/>
            <person name="Barry K."/>
            <person name="Grigoriev I.V."/>
            <person name="Crous P."/>
            <person name="Smith M.E."/>
        </authorList>
    </citation>
    <scope>NUCLEOTIDE SEQUENCE</scope>
    <source>
        <strain evidence="3">RSA 861</strain>
    </source>
</reference>
<dbReference type="Proteomes" id="UP001150569">
    <property type="component" value="Unassembled WGS sequence"/>
</dbReference>
<feature type="compositionally biased region" description="Pro residues" evidence="2">
    <location>
        <begin position="120"/>
        <end position="136"/>
    </location>
</feature>
<feature type="compositionally biased region" description="Low complexity" evidence="2">
    <location>
        <begin position="416"/>
        <end position="433"/>
    </location>
</feature>
<comment type="caution">
    <text evidence="3">The sequence shown here is derived from an EMBL/GenBank/DDBJ whole genome shotgun (WGS) entry which is preliminary data.</text>
</comment>
<evidence type="ECO:0000256" key="1">
    <source>
        <dbReference type="SAM" id="Coils"/>
    </source>
</evidence>
<protein>
    <submittedName>
        <fullName evidence="3">Uncharacterized protein</fullName>
    </submittedName>
</protein>
<feature type="region of interest" description="Disordered" evidence="2">
    <location>
        <begin position="382"/>
        <end position="403"/>
    </location>
</feature>
<evidence type="ECO:0000313" key="3">
    <source>
        <dbReference type="EMBL" id="KAJ1924538.1"/>
    </source>
</evidence>
<dbReference type="InterPro" id="IPR051412">
    <property type="entry name" value="Formin_Homology_Diaphanous_sf"/>
</dbReference>
<name>A0A9W8ACY1_9FUNG</name>
<dbReference type="GO" id="GO:0005884">
    <property type="term" value="C:actin filament"/>
    <property type="evidence" value="ECO:0007669"/>
    <property type="project" value="TreeGrafter"/>
</dbReference>
<accession>A0A9W8ACY1</accession>
<gene>
    <name evidence="3" type="ORF">IWQ60_005129</name>
</gene>
<dbReference type="PANTHER" id="PTHR45691">
    <property type="entry name" value="PROTEIN DIAPHANOUS"/>
    <property type="match status" value="1"/>
</dbReference>
<feature type="region of interest" description="Disordered" evidence="2">
    <location>
        <begin position="103"/>
        <end position="195"/>
    </location>
</feature>
<feature type="region of interest" description="Disordered" evidence="2">
    <location>
        <begin position="414"/>
        <end position="433"/>
    </location>
</feature>
<proteinExistence type="predicted"/>
<feature type="region of interest" description="Disordered" evidence="2">
    <location>
        <begin position="1"/>
        <end position="59"/>
    </location>
</feature>
<feature type="coiled-coil region" evidence="1">
    <location>
        <begin position="198"/>
        <end position="296"/>
    </location>
</feature>
<dbReference type="PANTHER" id="PTHR45691:SF6">
    <property type="entry name" value="PROTEIN DIAPHANOUS"/>
    <property type="match status" value="1"/>
</dbReference>